<dbReference type="PROSITE" id="PS51186">
    <property type="entry name" value="GNAT"/>
    <property type="match status" value="1"/>
</dbReference>
<comment type="caution">
    <text evidence="2">The sequence shown here is derived from an EMBL/GenBank/DDBJ whole genome shotgun (WGS) entry which is preliminary data.</text>
</comment>
<dbReference type="GO" id="GO:1990189">
    <property type="term" value="F:protein N-terminal-serine acetyltransferase activity"/>
    <property type="evidence" value="ECO:0007669"/>
    <property type="project" value="TreeGrafter"/>
</dbReference>
<evidence type="ECO:0000313" key="2">
    <source>
        <dbReference type="EMBL" id="TMO63755.1"/>
    </source>
</evidence>
<protein>
    <submittedName>
        <fullName evidence="2">N-acetyltransferase</fullName>
    </submittedName>
</protein>
<dbReference type="InterPro" id="IPR016181">
    <property type="entry name" value="Acyl_CoA_acyltransferase"/>
</dbReference>
<dbReference type="EMBL" id="PNBX01000116">
    <property type="protein sequence ID" value="TMO63755.1"/>
    <property type="molecule type" value="Genomic_DNA"/>
</dbReference>
<dbReference type="InterPro" id="IPR051908">
    <property type="entry name" value="Ribosomal_N-acetyltransferase"/>
</dbReference>
<evidence type="ECO:0000259" key="1">
    <source>
        <dbReference type="PROSITE" id="PS51186"/>
    </source>
</evidence>
<dbReference type="AlphaFoldDB" id="A0A5S3UZY9"/>
<dbReference type="PANTHER" id="PTHR43441:SF10">
    <property type="entry name" value="ACETYLTRANSFERASE"/>
    <property type="match status" value="1"/>
</dbReference>
<organism evidence="2 3">
    <name type="scientific">Pseudoalteromonas aurantia</name>
    <dbReference type="NCBI Taxonomy" id="43654"/>
    <lineage>
        <taxon>Bacteria</taxon>
        <taxon>Pseudomonadati</taxon>
        <taxon>Pseudomonadota</taxon>
        <taxon>Gammaproteobacteria</taxon>
        <taxon>Alteromonadales</taxon>
        <taxon>Pseudoalteromonadaceae</taxon>
        <taxon>Pseudoalteromonas</taxon>
    </lineage>
</organism>
<dbReference type="Proteomes" id="UP000307217">
    <property type="component" value="Unassembled WGS sequence"/>
</dbReference>
<dbReference type="Pfam" id="PF13302">
    <property type="entry name" value="Acetyltransf_3"/>
    <property type="match status" value="1"/>
</dbReference>
<proteinExistence type="predicted"/>
<sequence>MTRSGSFRPFNMIDIRIILMNIKIRPFKNNDSEAFFSSVTESVEHLGTWLPWCHKDYSLDEAQMWVQYSIQQWQSGAEYNFAIEDLDSQKILGSVAINQMVPIHRCGNLGYWVTKSALGQGVCVAAIKQLLQYAFTDLGLQRIEIHVLEENYASNRVAEKLNATFEGIQRNKLFFKGKPYSAKCYSLIPADIDIE</sequence>
<reference evidence="2 3" key="1">
    <citation type="submission" date="2018-01" db="EMBL/GenBank/DDBJ databases">
        <authorList>
            <person name="Paulsen S."/>
            <person name="Gram L.K."/>
        </authorList>
    </citation>
    <scope>NUCLEOTIDE SEQUENCE [LARGE SCALE GENOMIC DNA]</scope>
    <source>
        <strain evidence="2 3">S3790</strain>
    </source>
</reference>
<reference evidence="3" key="2">
    <citation type="submission" date="2019-06" db="EMBL/GenBank/DDBJ databases">
        <title>Co-occurence of chitin degradation, pigmentation and bioactivity in marine Pseudoalteromonas.</title>
        <authorList>
            <person name="Sonnenschein E.C."/>
            <person name="Bech P.K."/>
        </authorList>
    </citation>
    <scope>NUCLEOTIDE SEQUENCE [LARGE SCALE GENOMIC DNA]</scope>
    <source>
        <strain evidence="3">S3790</strain>
    </source>
</reference>
<dbReference type="OrthoDB" id="9784707at2"/>
<name>A0A5S3UZY9_9GAMM</name>
<dbReference type="PANTHER" id="PTHR43441">
    <property type="entry name" value="RIBOSOMAL-PROTEIN-SERINE ACETYLTRANSFERASE"/>
    <property type="match status" value="1"/>
</dbReference>
<dbReference type="SUPFAM" id="SSF55729">
    <property type="entry name" value="Acyl-CoA N-acyltransferases (Nat)"/>
    <property type="match status" value="1"/>
</dbReference>
<dbReference type="GO" id="GO:0008999">
    <property type="term" value="F:protein-N-terminal-alanine acetyltransferase activity"/>
    <property type="evidence" value="ECO:0007669"/>
    <property type="project" value="TreeGrafter"/>
</dbReference>
<accession>A0A5S3UZY9</accession>
<dbReference type="GO" id="GO:0005737">
    <property type="term" value="C:cytoplasm"/>
    <property type="evidence" value="ECO:0007669"/>
    <property type="project" value="TreeGrafter"/>
</dbReference>
<feature type="domain" description="N-acetyltransferase" evidence="1">
    <location>
        <begin position="22"/>
        <end position="191"/>
    </location>
</feature>
<evidence type="ECO:0000313" key="3">
    <source>
        <dbReference type="Proteomes" id="UP000307217"/>
    </source>
</evidence>
<dbReference type="Gene3D" id="3.40.630.30">
    <property type="match status" value="1"/>
</dbReference>
<gene>
    <name evidence="2" type="ORF">CWC19_18930</name>
</gene>
<dbReference type="InterPro" id="IPR000182">
    <property type="entry name" value="GNAT_dom"/>
</dbReference>
<keyword evidence="2" id="KW-0808">Transferase</keyword>